<dbReference type="Pfam" id="PF00096">
    <property type="entry name" value="zf-C2H2"/>
    <property type="match status" value="2"/>
</dbReference>
<dbReference type="EMBL" id="JABMIG020000108">
    <property type="protein sequence ID" value="KAL3791868.1"/>
    <property type="molecule type" value="Genomic_DNA"/>
</dbReference>
<evidence type="ECO:0000256" key="3">
    <source>
        <dbReference type="ARBA" id="ARBA00022771"/>
    </source>
</evidence>
<accession>A0ABD3PVE2</accession>
<dbReference type="PANTHER" id="PTHR24408:SF58">
    <property type="entry name" value="TRANSCRIPTION FACTOR (TFIIIA), PUTATIVE (AFU_ORTHOLOGUE AFUA_1G05150)-RELATED"/>
    <property type="match status" value="1"/>
</dbReference>
<dbReference type="PANTHER" id="PTHR24408">
    <property type="entry name" value="ZINC FINGER PROTEIN"/>
    <property type="match status" value="1"/>
</dbReference>
<dbReference type="AlphaFoldDB" id="A0ABD3PVE2"/>
<evidence type="ECO:0000256" key="4">
    <source>
        <dbReference type="ARBA" id="ARBA00022833"/>
    </source>
</evidence>
<evidence type="ECO:0000256" key="2">
    <source>
        <dbReference type="ARBA" id="ARBA00022737"/>
    </source>
</evidence>
<comment type="caution">
    <text evidence="7">The sequence shown here is derived from an EMBL/GenBank/DDBJ whole genome shotgun (WGS) entry which is preliminary data.</text>
</comment>
<evidence type="ECO:0000313" key="8">
    <source>
        <dbReference type="Proteomes" id="UP001516023"/>
    </source>
</evidence>
<dbReference type="Proteomes" id="UP001516023">
    <property type="component" value="Unassembled WGS sequence"/>
</dbReference>
<dbReference type="SMART" id="SM00355">
    <property type="entry name" value="ZnF_C2H2"/>
    <property type="match status" value="2"/>
</dbReference>
<dbReference type="Gene3D" id="3.30.160.60">
    <property type="entry name" value="Classic Zinc Finger"/>
    <property type="match status" value="2"/>
</dbReference>
<dbReference type="FunFam" id="3.30.160.60:FF:000446">
    <property type="entry name" value="Zinc finger protein"/>
    <property type="match status" value="1"/>
</dbReference>
<proteinExistence type="predicted"/>
<keyword evidence="8" id="KW-1185">Reference proteome</keyword>
<reference evidence="7 8" key="1">
    <citation type="journal article" date="2020" name="G3 (Bethesda)">
        <title>Improved Reference Genome for Cyclotella cryptica CCMP332, a Model for Cell Wall Morphogenesis, Salinity Adaptation, and Lipid Production in Diatoms (Bacillariophyta).</title>
        <authorList>
            <person name="Roberts W.R."/>
            <person name="Downey K.M."/>
            <person name="Ruck E.C."/>
            <person name="Traller J.C."/>
            <person name="Alverson A.J."/>
        </authorList>
    </citation>
    <scope>NUCLEOTIDE SEQUENCE [LARGE SCALE GENOMIC DNA]</scope>
    <source>
        <strain evidence="7 8">CCMP332</strain>
    </source>
</reference>
<gene>
    <name evidence="7" type="ORF">HJC23_010728</name>
</gene>
<name>A0ABD3PVE2_9STRA</name>
<organism evidence="7 8">
    <name type="scientific">Cyclotella cryptica</name>
    <dbReference type="NCBI Taxonomy" id="29204"/>
    <lineage>
        <taxon>Eukaryota</taxon>
        <taxon>Sar</taxon>
        <taxon>Stramenopiles</taxon>
        <taxon>Ochrophyta</taxon>
        <taxon>Bacillariophyta</taxon>
        <taxon>Coscinodiscophyceae</taxon>
        <taxon>Thalassiosirophycidae</taxon>
        <taxon>Stephanodiscales</taxon>
        <taxon>Stephanodiscaceae</taxon>
        <taxon>Cyclotella</taxon>
    </lineage>
</organism>
<feature type="domain" description="C2H2-type" evidence="6">
    <location>
        <begin position="43"/>
        <end position="70"/>
    </location>
</feature>
<keyword evidence="1" id="KW-0479">Metal-binding</keyword>
<keyword evidence="4" id="KW-0862">Zinc</keyword>
<protein>
    <recommendedName>
        <fullName evidence="6">C2H2-type domain-containing protein</fullName>
    </recommendedName>
</protein>
<dbReference type="SUPFAM" id="SSF57667">
    <property type="entry name" value="beta-beta-alpha zinc fingers"/>
    <property type="match status" value="2"/>
</dbReference>
<sequence>MGRYCSECGDWCSRSSFSRNQWIKGDGASRCKECVGSDCYSTYQCGECGRIFNNQNELNMHMQTHRPRNVACPVCGERRFRSGANAVQHVESGYCSGCLGQDNARRQIYDFARRQRGMQSFMDETPLLTYDGNTGGVPDFPYRCRECSRSFRQLSQLMQHQDQKHNNNRMLGH</sequence>
<keyword evidence="2" id="KW-0677">Repeat</keyword>
<evidence type="ECO:0000256" key="5">
    <source>
        <dbReference type="PROSITE-ProRule" id="PRU00042"/>
    </source>
</evidence>
<dbReference type="InterPro" id="IPR013087">
    <property type="entry name" value="Znf_C2H2_type"/>
</dbReference>
<evidence type="ECO:0000313" key="7">
    <source>
        <dbReference type="EMBL" id="KAL3791868.1"/>
    </source>
</evidence>
<evidence type="ECO:0000256" key="1">
    <source>
        <dbReference type="ARBA" id="ARBA00022723"/>
    </source>
</evidence>
<dbReference type="PROSITE" id="PS00028">
    <property type="entry name" value="ZINC_FINGER_C2H2_1"/>
    <property type="match status" value="2"/>
</dbReference>
<feature type="domain" description="C2H2-type" evidence="6">
    <location>
        <begin position="142"/>
        <end position="170"/>
    </location>
</feature>
<keyword evidence="3 5" id="KW-0863">Zinc-finger</keyword>
<dbReference type="GO" id="GO:0008270">
    <property type="term" value="F:zinc ion binding"/>
    <property type="evidence" value="ECO:0007669"/>
    <property type="project" value="UniProtKB-KW"/>
</dbReference>
<evidence type="ECO:0000259" key="6">
    <source>
        <dbReference type="PROSITE" id="PS50157"/>
    </source>
</evidence>
<dbReference type="GO" id="GO:0005634">
    <property type="term" value="C:nucleus"/>
    <property type="evidence" value="ECO:0007669"/>
    <property type="project" value="UniProtKB-ARBA"/>
</dbReference>
<dbReference type="PROSITE" id="PS50157">
    <property type="entry name" value="ZINC_FINGER_C2H2_2"/>
    <property type="match status" value="2"/>
</dbReference>
<dbReference type="InterPro" id="IPR036236">
    <property type="entry name" value="Znf_C2H2_sf"/>
</dbReference>
<dbReference type="FunFam" id="3.30.160.60:FF:000340">
    <property type="entry name" value="zinc finger protein 473 isoform X1"/>
    <property type="match status" value="1"/>
</dbReference>